<gene>
    <name evidence="16" type="primary">ptsP</name>
    <name evidence="16" type="ORF">IFO71_03820</name>
</gene>
<dbReference type="PRINTS" id="PR01736">
    <property type="entry name" value="PHPHTRNFRASE"/>
</dbReference>
<evidence type="ECO:0000256" key="7">
    <source>
        <dbReference type="ARBA" id="ARBA00022490"/>
    </source>
</evidence>
<accession>A0AAW3ZFH1</accession>
<dbReference type="PANTHER" id="PTHR46244">
    <property type="entry name" value="PHOSPHOENOLPYRUVATE-PROTEIN PHOSPHOTRANSFERASE"/>
    <property type="match status" value="1"/>
</dbReference>
<dbReference type="Pfam" id="PF00381">
    <property type="entry name" value="PTS-HPr"/>
    <property type="match status" value="1"/>
</dbReference>
<evidence type="ECO:0000256" key="9">
    <source>
        <dbReference type="ARBA" id="ARBA00022679"/>
    </source>
</evidence>
<dbReference type="InterPro" id="IPR000032">
    <property type="entry name" value="HPr-like"/>
</dbReference>
<proteinExistence type="inferred from homology"/>
<dbReference type="Pfam" id="PF05524">
    <property type="entry name" value="PEP-utilisers_N"/>
    <property type="match status" value="1"/>
</dbReference>
<dbReference type="InterPro" id="IPR008731">
    <property type="entry name" value="PTS_EIN"/>
</dbReference>
<evidence type="ECO:0000259" key="15">
    <source>
        <dbReference type="PROSITE" id="PS51350"/>
    </source>
</evidence>
<dbReference type="InterPro" id="IPR050499">
    <property type="entry name" value="PEP-utilizing_PTS_enzyme"/>
</dbReference>
<protein>
    <recommendedName>
        <fullName evidence="5">phosphoenolpyruvate--protein phosphotransferase</fullName>
        <ecNumber evidence="5">2.7.3.9</ecNumber>
    </recommendedName>
</protein>
<dbReference type="SUPFAM" id="SSF52009">
    <property type="entry name" value="Phosphohistidine domain"/>
    <property type="match status" value="1"/>
</dbReference>
<keyword evidence="12" id="KW-0418">Kinase</keyword>
<dbReference type="PRINTS" id="PR00107">
    <property type="entry name" value="PHOSPHOCPHPR"/>
</dbReference>
<dbReference type="InterPro" id="IPR006318">
    <property type="entry name" value="PTS_EI-like"/>
</dbReference>
<dbReference type="InterPro" id="IPR023151">
    <property type="entry name" value="PEP_util_CS"/>
</dbReference>
<dbReference type="NCBIfam" id="TIGR01003">
    <property type="entry name" value="PTS_HPr_family"/>
    <property type="match status" value="1"/>
</dbReference>
<dbReference type="AlphaFoldDB" id="A0AAW3ZFH1"/>
<evidence type="ECO:0000259" key="14">
    <source>
        <dbReference type="PROSITE" id="PS51093"/>
    </source>
</evidence>
<dbReference type="Gene3D" id="3.50.30.10">
    <property type="entry name" value="Phosphohistidine domain"/>
    <property type="match status" value="1"/>
</dbReference>
<organism evidence="16 17">
    <name type="scientific">Pseudomarimonas arenosa</name>
    <dbReference type="NCBI Taxonomy" id="2774145"/>
    <lineage>
        <taxon>Bacteria</taxon>
        <taxon>Pseudomonadati</taxon>
        <taxon>Pseudomonadota</taxon>
        <taxon>Gammaproteobacteria</taxon>
        <taxon>Lysobacterales</taxon>
        <taxon>Lysobacteraceae</taxon>
        <taxon>Pseudomarimonas</taxon>
    </lineage>
</organism>
<evidence type="ECO:0000256" key="2">
    <source>
        <dbReference type="ARBA" id="ARBA00001946"/>
    </source>
</evidence>
<keyword evidence="10" id="KW-0598">Phosphotransferase system</keyword>
<dbReference type="InterPro" id="IPR036637">
    <property type="entry name" value="Phosphohistidine_dom_sf"/>
</dbReference>
<dbReference type="SUPFAM" id="SSF47831">
    <property type="entry name" value="Enzyme I of the PEP:sugar phosphotransferase system HPr-binding (sub)domain"/>
    <property type="match status" value="1"/>
</dbReference>
<feature type="domain" description="PTS EIIA type-1" evidence="14">
    <location>
        <begin position="22"/>
        <end position="127"/>
    </location>
</feature>
<keyword evidence="9 16" id="KW-0808">Transferase</keyword>
<dbReference type="Pfam" id="PF00391">
    <property type="entry name" value="PEP-utilizers"/>
    <property type="match status" value="1"/>
</dbReference>
<evidence type="ECO:0000256" key="6">
    <source>
        <dbReference type="ARBA" id="ARBA00022448"/>
    </source>
</evidence>
<keyword evidence="11" id="KW-0479">Metal-binding</keyword>
<evidence type="ECO:0000256" key="12">
    <source>
        <dbReference type="ARBA" id="ARBA00022777"/>
    </source>
</evidence>
<dbReference type="EMBL" id="JACYTR010000005">
    <property type="protein sequence ID" value="MBD8524863.1"/>
    <property type="molecule type" value="Genomic_DNA"/>
</dbReference>
<keyword evidence="13" id="KW-0460">Magnesium</keyword>
<dbReference type="PROSITE" id="PS00742">
    <property type="entry name" value="PEP_ENZYMES_2"/>
    <property type="match status" value="1"/>
</dbReference>
<evidence type="ECO:0000256" key="4">
    <source>
        <dbReference type="ARBA" id="ARBA00007837"/>
    </source>
</evidence>
<dbReference type="NCBIfam" id="TIGR01417">
    <property type="entry name" value="PTS_I_fam"/>
    <property type="match status" value="1"/>
</dbReference>
<evidence type="ECO:0000256" key="10">
    <source>
        <dbReference type="ARBA" id="ARBA00022683"/>
    </source>
</evidence>
<name>A0AAW3ZFH1_9GAMM</name>
<reference evidence="16 17" key="1">
    <citation type="submission" date="2020-09" db="EMBL/GenBank/DDBJ databases">
        <title>Pseudoxanthomonas sp. CAU 1598 isolated from sand of Yaerae Beach.</title>
        <authorList>
            <person name="Kim W."/>
        </authorList>
    </citation>
    <scope>NUCLEOTIDE SEQUENCE [LARGE SCALE GENOMIC DNA]</scope>
    <source>
        <strain evidence="16 17">CAU 1598</strain>
    </source>
</reference>
<dbReference type="SUPFAM" id="SSF51621">
    <property type="entry name" value="Phosphoenolpyruvate/pyruvate domain"/>
    <property type="match status" value="1"/>
</dbReference>
<dbReference type="Gene3D" id="3.20.20.60">
    <property type="entry name" value="Phosphoenolpyruvate-binding domains"/>
    <property type="match status" value="1"/>
</dbReference>
<dbReference type="Proteomes" id="UP000613768">
    <property type="component" value="Unassembled WGS sequence"/>
</dbReference>
<dbReference type="CDD" id="cd00367">
    <property type="entry name" value="PTS-HPr_like"/>
    <property type="match status" value="1"/>
</dbReference>
<comment type="catalytic activity">
    <reaction evidence="1">
        <text>L-histidyl-[protein] + phosphoenolpyruvate = N(pros)-phospho-L-histidyl-[protein] + pyruvate</text>
        <dbReference type="Rhea" id="RHEA:23880"/>
        <dbReference type="Rhea" id="RHEA-COMP:9745"/>
        <dbReference type="Rhea" id="RHEA-COMP:9746"/>
        <dbReference type="ChEBI" id="CHEBI:15361"/>
        <dbReference type="ChEBI" id="CHEBI:29979"/>
        <dbReference type="ChEBI" id="CHEBI:58702"/>
        <dbReference type="ChEBI" id="CHEBI:64837"/>
        <dbReference type="EC" id="2.7.3.9"/>
    </reaction>
</comment>
<dbReference type="Gene3D" id="3.30.1340.10">
    <property type="entry name" value="HPr-like"/>
    <property type="match status" value="1"/>
</dbReference>
<keyword evidence="6" id="KW-0813">Transport</keyword>
<evidence type="ECO:0000256" key="11">
    <source>
        <dbReference type="ARBA" id="ARBA00022723"/>
    </source>
</evidence>
<evidence type="ECO:0000313" key="17">
    <source>
        <dbReference type="Proteomes" id="UP000613768"/>
    </source>
</evidence>
<evidence type="ECO:0000256" key="3">
    <source>
        <dbReference type="ARBA" id="ARBA00004496"/>
    </source>
</evidence>
<dbReference type="GO" id="GO:0008965">
    <property type="term" value="F:phosphoenolpyruvate-protein phosphotransferase activity"/>
    <property type="evidence" value="ECO:0007669"/>
    <property type="project" value="UniProtKB-EC"/>
</dbReference>
<dbReference type="Gene3D" id="1.10.274.10">
    <property type="entry name" value="PtsI, HPr-binding domain"/>
    <property type="match status" value="1"/>
</dbReference>
<dbReference type="GO" id="GO:0046872">
    <property type="term" value="F:metal ion binding"/>
    <property type="evidence" value="ECO:0007669"/>
    <property type="project" value="UniProtKB-KW"/>
</dbReference>
<dbReference type="PROSITE" id="PS51350">
    <property type="entry name" value="PTS_HPR_DOM"/>
    <property type="match status" value="1"/>
</dbReference>
<dbReference type="PROSITE" id="PS00369">
    <property type="entry name" value="PTS_HPR_HIS"/>
    <property type="match status" value="1"/>
</dbReference>
<dbReference type="RefSeq" id="WP_192028214.1">
    <property type="nucleotide sequence ID" value="NZ_JACYTR010000005.1"/>
</dbReference>
<dbReference type="InterPro" id="IPR001020">
    <property type="entry name" value="PTS_HPr_His_P_site"/>
</dbReference>
<dbReference type="InterPro" id="IPR008279">
    <property type="entry name" value="PEP-util_enz_mobile_dom"/>
</dbReference>
<sequence length="835" mass="88079">MIRLQIKAPLAGWAMALSDVPDPVFADGMAGDGVAIDPTSELLCAPCAGEVLPLSAAAQHAISLRIAPGADLLMHVGIDTVALNGQGFECLVQVGQRVEVGQALLRFDLQALVERAPSAVTPIILAAAGKVVSRQIKRAVAVGDELMELLVESSATTQDQACGPRLTRQFNVPFEHGLHARPAAQIVAAMRGFHAQLSLRAHGRTAALNSTVALMALGLRCGETVEVDASGEQASAALDALAGLLAPATLLAPPSARPGKPATLPSNASISAVTAVHGKALGVAMPLLAEEQDIVEQASAEEDSATLLQSAKRSVLDHLQHMLAGAHGEQADILAAHLELLQDPQLQDEAERRITEGKSAAFAWRAATRAVCAELNALADPHLRARAADLRDLERQVLRVLAGEAVDAKRELPAQSIVIADELLPSEFMRLELSQLAGIVMARGGSTSHVAIMAASRGIPTLVAAGRAVLAIETGTPLILDGDTCTLHIDPPSAKRDAVSRSLKQQAERERAELAAARAPCLSLDGVAIRVLANISSLEEAERAAARGAEGCGLLRSEFLYLDRRQAPDESTQKREYLAFAKALGELPLTIRTLDAGGDKPIAYLPLPAEDNPALGLRGVRTGLRHPDILNTQLRALLELKRAEQIRILIPMVNDPDELSQIRDRLDALAGEIGLEQQPALGVMIETPASALLAAELLREADFLSIGSNDLSQYVLAMDRGHAELAARLDGLHPAVLRLMAEVARAGAEAGKKVSLCGGLAADPQALPILLGLGLRELSVVVSAVPRLKAQVRRLALADCEALARQALAKSSAHQVRELLRHWQPSTLATLENVG</sequence>
<dbReference type="Pfam" id="PF02896">
    <property type="entry name" value="PEP-utilizers_C"/>
    <property type="match status" value="1"/>
</dbReference>
<dbReference type="GO" id="GO:0009401">
    <property type="term" value="P:phosphoenolpyruvate-dependent sugar phosphotransferase system"/>
    <property type="evidence" value="ECO:0007669"/>
    <property type="project" value="UniProtKB-KW"/>
</dbReference>
<dbReference type="PROSITE" id="PS00371">
    <property type="entry name" value="PTS_EIIA_TYPE_1_HIS"/>
    <property type="match status" value="1"/>
</dbReference>
<dbReference type="InterPro" id="IPR015813">
    <property type="entry name" value="Pyrv/PenolPyrv_kinase-like_dom"/>
</dbReference>
<dbReference type="InterPro" id="IPR035895">
    <property type="entry name" value="HPr-like_sf"/>
</dbReference>
<dbReference type="Pfam" id="PF00358">
    <property type="entry name" value="PTS_EIIA_1"/>
    <property type="match status" value="1"/>
</dbReference>
<evidence type="ECO:0000256" key="1">
    <source>
        <dbReference type="ARBA" id="ARBA00000683"/>
    </source>
</evidence>
<dbReference type="NCBIfam" id="TIGR00830">
    <property type="entry name" value="PTBA"/>
    <property type="match status" value="1"/>
</dbReference>
<feature type="domain" description="HPr" evidence="15">
    <location>
        <begin position="165"/>
        <end position="253"/>
    </location>
</feature>
<dbReference type="InterPro" id="IPR011055">
    <property type="entry name" value="Dup_hybrid_motif"/>
</dbReference>
<keyword evidence="8" id="KW-0762">Sugar transport</keyword>
<evidence type="ECO:0000256" key="5">
    <source>
        <dbReference type="ARBA" id="ARBA00012232"/>
    </source>
</evidence>
<keyword evidence="7" id="KW-0963">Cytoplasm</keyword>
<evidence type="ECO:0000313" key="16">
    <source>
        <dbReference type="EMBL" id="MBD8524863.1"/>
    </source>
</evidence>
<dbReference type="PROSITE" id="PS51093">
    <property type="entry name" value="PTS_EIIA_TYPE_1"/>
    <property type="match status" value="1"/>
</dbReference>
<dbReference type="InterPro" id="IPR001127">
    <property type="entry name" value="PTS_EIIA_1_perm"/>
</dbReference>
<keyword evidence="17" id="KW-1185">Reference proteome</keyword>
<comment type="caution">
    <text evidence="16">The sequence shown here is derived from an EMBL/GenBank/DDBJ whole genome shotgun (WGS) entry which is preliminary data.</text>
</comment>
<dbReference type="SUPFAM" id="SSF51261">
    <property type="entry name" value="Duplicated hybrid motif"/>
    <property type="match status" value="1"/>
</dbReference>
<dbReference type="GO" id="GO:0016301">
    <property type="term" value="F:kinase activity"/>
    <property type="evidence" value="ECO:0007669"/>
    <property type="project" value="UniProtKB-KW"/>
</dbReference>
<evidence type="ECO:0000256" key="13">
    <source>
        <dbReference type="ARBA" id="ARBA00022842"/>
    </source>
</evidence>
<dbReference type="InterPro" id="IPR000121">
    <property type="entry name" value="PEP_util_C"/>
</dbReference>
<dbReference type="EC" id="2.7.3.9" evidence="5"/>
<dbReference type="InterPro" id="IPR040442">
    <property type="entry name" value="Pyrv_kinase-like_dom_sf"/>
</dbReference>
<dbReference type="GO" id="GO:0005737">
    <property type="term" value="C:cytoplasm"/>
    <property type="evidence" value="ECO:0007669"/>
    <property type="project" value="UniProtKB-SubCell"/>
</dbReference>
<dbReference type="PANTHER" id="PTHR46244:SF6">
    <property type="entry name" value="PHOSPHOENOLPYRUVATE-PROTEIN PHOSPHOTRANSFERASE"/>
    <property type="match status" value="1"/>
</dbReference>
<evidence type="ECO:0000256" key="8">
    <source>
        <dbReference type="ARBA" id="ARBA00022597"/>
    </source>
</evidence>
<comment type="similarity">
    <text evidence="4">Belongs to the PEP-utilizing enzyme family.</text>
</comment>
<dbReference type="Gene3D" id="2.70.70.10">
    <property type="entry name" value="Glucose Permease (Domain IIA)"/>
    <property type="match status" value="1"/>
</dbReference>
<dbReference type="SUPFAM" id="SSF55594">
    <property type="entry name" value="HPr-like"/>
    <property type="match status" value="1"/>
</dbReference>
<comment type="subcellular location">
    <subcellularLocation>
        <location evidence="3">Cytoplasm</location>
    </subcellularLocation>
</comment>
<comment type="cofactor">
    <cofactor evidence="2">
        <name>Mg(2+)</name>
        <dbReference type="ChEBI" id="CHEBI:18420"/>
    </cofactor>
</comment>
<dbReference type="InterPro" id="IPR036618">
    <property type="entry name" value="PtsI_HPr-bd_sf"/>
</dbReference>